<dbReference type="GeneID" id="43602626"/>
<dbReference type="AlphaFoldDB" id="A0A370TAQ2"/>
<evidence type="ECO:0000256" key="2">
    <source>
        <dbReference type="ARBA" id="ARBA00022723"/>
    </source>
</evidence>
<keyword evidence="2" id="KW-0479">Metal-binding</keyword>
<proteinExistence type="inferred from homology"/>
<evidence type="ECO:0000313" key="6">
    <source>
        <dbReference type="EMBL" id="RDL30988.1"/>
    </source>
</evidence>
<name>A0A370TAQ2_9HELO</name>
<keyword evidence="7" id="KW-1185">Reference proteome</keyword>
<dbReference type="Proteomes" id="UP000254866">
    <property type="component" value="Unassembled WGS sequence"/>
</dbReference>
<dbReference type="InterPro" id="IPR036866">
    <property type="entry name" value="RibonucZ/Hydroxyglut_hydro"/>
</dbReference>
<keyword evidence="3" id="KW-0378">Hydrolase</keyword>
<evidence type="ECO:0000256" key="3">
    <source>
        <dbReference type="ARBA" id="ARBA00022801"/>
    </source>
</evidence>
<protein>
    <recommendedName>
        <fullName evidence="5">Metallo-beta-lactamase domain-containing protein</fullName>
    </recommendedName>
</protein>
<dbReference type="InterPro" id="IPR051013">
    <property type="entry name" value="MBL_superfamily_lactonases"/>
</dbReference>
<dbReference type="Pfam" id="PF00753">
    <property type="entry name" value="Lactamase_B"/>
    <property type="match status" value="1"/>
</dbReference>
<dbReference type="OrthoDB" id="10250730at2759"/>
<organism evidence="6 7">
    <name type="scientific">Venustampulla echinocandica</name>
    <dbReference type="NCBI Taxonomy" id="2656787"/>
    <lineage>
        <taxon>Eukaryota</taxon>
        <taxon>Fungi</taxon>
        <taxon>Dikarya</taxon>
        <taxon>Ascomycota</taxon>
        <taxon>Pezizomycotina</taxon>
        <taxon>Leotiomycetes</taxon>
        <taxon>Helotiales</taxon>
        <taxon>Pleuroascaceae</taxon>
        <taxon>Venustampulla</taxon>
    </lineage>
</organism>
<evidence type="ECO:0000259" key="5">
    <source>
        <dbReference type="Pfam" id="PF00753"/>
    </source>
</evidence>
<dbReference type="EMBL" id="NPIC01000013">
    <property type="protein sequence ID" value="RDL30988.1"/>
    <property type="molecule type" value="Genomic_DNA"/>
</dbReference>
<dbReference type="GO" id="GO:0046872">
    <property type="term" value="F:metal ion binding"/>
    <property type="evidence" value="ECO:0007669"/>
    <property type="project" value="UniProtKB-KW"/>
</dbReference>
<sequence>MVDTTALMTVVADKFVEPARDGHELLNMTVVAFLIEHEPSGQKLMFDLGVRKDFWNLPPILQQRLGRVIPSLRVDKDTTEILQESKISLKSISSVVWSHYHWDHTGTVSLFPPSTSLVVGPGVKSSPNLLPGYPQNPNSPLNASDIEGRTLVEIDFTSGLNIGEFRAHDYFGDGSFYLLDTPGHCLGHMCALARTTPEPNSTFVFLGGDICHFPGAFRPTPSILLPDHIPTGVLDESPYFPSPCPCSLFTEPHPLSPTEENKATPFYNISTDPSAAYADPPRAQASVNALIQFDASPSVCIFLSHDTTLLQYLPTLNNEPESDLNDWKKNGWKEKCHWGWLNEMPRGGKPGRKPIVDGFWRDGQLWDTAKSELAERGKGATGTGL</sequence>
<dbReference type="InterPro" id="IPR001279">
    <property type="entry name" value="Metallo-B-lactamas"/>
</dbReference>
<keyword evidence="4" id="KW-0862">Zinc</keyword>
<dbReference type="GO" id="GO:0016787">
    <property type="term" value="F:hydrolase activity"/>
    <property type="evidence" value="ECO:0007669"/>
    <property type="project" value="UniProtKB-KW"/>
</dbReference>
<dbReference type="CDD" id="cd07730">
    <property type="entry name" value="metallo-hydrolase-like_MBL-fold"/>
    <property type="match status" value="1"/>
</dbReference>
<dbReference type="STRING" id="2656787.A0A370TAQ2"/>
<comment type="caution">
    <text evidence="6">The sequence shown here is derived from an EMBL/GenBank/DDBJ whole genome shotgun (WGS) entry which is preliminary data.</text>
</comment>
<dbReference type="PANTHER" id="PTHR42978:SF5">
    <property type="entry name" value="METALLO-BETA-LACTAMASE DOMAIN-CONTAINING PROTEIN"/>
    <property type="match status" value="1"/>
</dbReference>
<evidence type="ECO:0000256" key="1">
    <source>
        <dbReference type="ARBA" id="ARBA00007749"/>
    </source>
</evidence>
<dbReference type="Gene3D" id="3.60.15.10">
    <property type="entry name" value="Ribonuclease Z/Hydroxyacylglutathione hydrolase-like"/>
    <property type="match status" value="1"/>
</dbReference>
<evidence type="ECO:0000313" key="7">
    <source>
        <dbReference type="Proteomes" id="UP000254866"/>
    </source>
</evidence>
<comment type="similarity">
    <text evidence="1">Belongs to the metallo-beta-lactamase superfamily.</text>
</comment>
<feature type="domain" description="Metallo-beta-lactamase" evidence="5">
    <location>
        <begin position="31"/>
        <end position="190"/>
    </location>
</feature>
<reference evidence="6 7" key="1">
    <citation type="journal article" date="2018" name="IMA Fungus">
        <title>IMA Genome-F 9: Draft genome sequence of Annulohypoxylon stygium, Aspergillus mulundensis, Berkeleyomyces basicola (syn. Thielaviopsis basicola), Ceratocystis smalleyi, two Cercospora beticola strains, Coleophoma cylindrospora, Fusarium fracticaudum, Phialophora cf. hyalina, and Morchella septimelata.</title>
        <authorList>
            <person name="Wingfield B.D."/>
            <person name="Bills G.F."/>
            <person name="Dong Y."/>
            <person name="Huang W."/>
            <person name="Nel W.J."/>
            <person name="Swalarsk-Parry B.S."/>
            <person name="Vaghefi N."/>
            <person name="Wilken P.M."/>
            <person name="An Z."/>
            <person name="de Beer Z.W."/>
            <person name="De Vos L."/>
            <person name="Chen L."/>
            <person name="Duong T.A."/>
            <person name="Gao Y."/>
            <person name="Hammerbacher A."/>
            <person name="Kikkert J.R."/>
            <person name="Li Y."/>
            <person name="Li H."/>
            <person name="Li K."/>
            <person name="Li Q."/>
            <person name="Liu X."/>
            <person name="Ma X."/>
            <person name="Naidoo K."/>
            <person name="Pethybridge S.J."/>
            <person name="Sun J."/>
            <person name="Steenkamp E.T."/>
            <person name="van der Nest M.A."/>
            <person name="van Wyk S."/>
            <person name="Wingfield M.J."/>
            <person name="Xiong C."/>
            <person name="Yue Q."/>
            <person name="Zhang X."/>
        </authorList>
    </citation>
    <scope>NUCLEOTIDE SEQUENCE [LARGE SCALE GENOMIC DNA]</scope>
    <source>
        <strain evidence="6 7">BP 5553</strain>
    </source>
</reference>
<dbReference type="RefSeq" id="XP_031865237.1">
    <property type="nucleotide sequence ID" value="XM_032018400.1"/>
</dbReference>
<evidence type="ECO:0000256" key="4">
    <source>
        <dbReference type="ARBA" id="ARBA00022833"/>
    </source>
</evidence>
<dbReference type="PANTHER" id="PTHR42978">
    <property type="entry name" value="QUORUM-QUENCHING LACTONASE YTNP-RELATED-RELATED"/>
    <property type="match status" value="1"/>
</dbReference>
<gene>
    <name evidence="6" type="ORF">BP5553_09777</name>
</gene>
<accession>A0A370TAQ2</accession>
<dbReference type="SUPFAM" id="SSF56281">
    <property type="entry name" value="Metallo-hydrolase/oxidoreductase"/>
    <property type="match status" value="1"/>
</dbReference>